<protein>
    <recommendedName>
        <fullName evidence="7">Protein-L-isoaspartate O-methyltransferase</fullName>
        <ecNumber evidence="7">2.1.1.77</ecNumber>
    </recommendedName>
    <alternativeName>
        <fullName evidence="7">L-isoaspartyl protein carboxyl methyltransferase</fullName>
    </alternativeName>
    <alternativeName>
        <fullName evidence="7">Protein L-isoaspartyl methyltransferase</fullName>
    </alternativeName>
    <alternativeName>
        <fullName evidence="7">Protein-beta-aspartate methyltransferase</fullName>
        <shortName evidence="7">PIMT</shortName>
    </alternativeName>
</protein>
<dbReference type="NCBIfam" id="NF001453">
    <property type="entry name" value="PRK00312.1"/>
    <property type="match status" value="1"/>
</dbReference>
<keyword evidence="9" id="KW-1185">Reference proteome</keyword>
<dbReference type="NCBIfam" id="TIGR00080">
    <property type="entry name" value="pimt"/>
    <property type="match status" value="1"/>
</dbReference>
<dbReference type="Pfam" id="PF01135">
    <property type="entry name" value="PCMT"/>
    <property type="match status" value="1"/>
</dbReference>
<dbReference type="SUPFAM" id="SSF53335">
    <property type="entry name" value="S-adenosyl-L-methionine-dependent methyltransferases"/>
    <property type="match status" value="1"/>
</dbReference>
<keyword evidence="5 7" id="KW-0808">Transferase</keyword>
<proteinExistence type="inferred from homology"/>
<dbReference type="EMBL" id="BSOJ01000009">
    <property type="protein sequence ID" value="GLR25810.1"/>
    <property type="molecule type" value="Genomic_DNA"/>
</dbReference>
<evidence type="ECO:0000256" key="4">
    <source>
        <dbReference type="ARBA" id="ARBA00022603"/>
    </source>
</evidence>
<dbReference type="InterPro" id="IPR029063">
    <property type="entry name" value="SAM-dependent_MTases_sf"/>
</dbReference>
<evidence type="ECO:0000256" key="1">
    <source>
        <dbReference type="ARBA" id="ARBA00004496"/>
    </source>
</evidence>
<keyword evidence="3 7" id="KW-0963">Cytoplasm</keyword>
<accession>A0ABQ5YPU8</accession>
<feature type="active site" evidence="7">
    <location>
        <position position="92"/>
    </location>
</feature>
<dbReference type="CDD" id="cd02440">
    <property type="entry name" value="AdoMet_MTases"/>
    <property type="match status" value="1"/>
</dbReference>
<dbReference type="Proteomes" id="UP001156664">
    <property type="component" value="Unassembled WGS sequence"/>
</dbReference>
<evidence type="ECO:0000256" key="2">
    <source>
        <dbReference type="ARBA" id="ARBA00005369"/>
    </source>
</evidence>
<evidence type="ECO:0000313" key="9">
    <source>
        <dbReference type="Proteomes" id="UP001156664"/>
    </source>
</evidence>
<dbReference type="HAMAP" id="MF_00090">
    <property type="entry name" value="PIMT"/>
    <property type="match status" value="1"/>
</dbReference>
<evidence type="ECO:0000256" key="6">
    <source>
        <dbReference type="ARBA" id="ARBA00022691"/>
    </source>
</evidence>
<dbReference type="EC" id="2.1.1.77" evidence="7"/>
<comment type="function">
    <text evidence="7">Catalyzes the methyl esterification of L-isoaspartyl residues in peptides and proteins that result from spontaneous decomposition of normal L-aspartyl and L-asparaginyl residues. It plays a role in the repair and/or degradation of damaged proteins.</text>
</comment>
<comment type="catalytic activity">
    <reaction evidence="7">
        <text>[protein]-L-isoaspartate + S-adenosyl-L-methionine = [protein]-L-isoaspartate alpha-methyl ester + S-adenosyl-L-homocysteine</text>
        <dbReference type="Rhea" id="RHEA:12705"/>
        <dbReference type="Rhea" id="RHEA-COMP:12143"/>
        <dbReference type="Rhea" id="RHEA-COMP:12144"/>
        <dbReference type="ChEBI" id="CHEBI:57856"/>
        <dbReference type="ChEBI" id="CHEBI:59789"/>
        <dbReference type="ChEBI" id="CHEBI:90596"/>
        <dbReference type="ChEBI" id="CHEBI:90598"/>
        <dbReference type="EC" id="2.1.1.77"/>
    </reaction>
</comment>
<comment type="caution">
    <text evidence="8">The sequence shown here is derived from an EMBL/GenBank/DDBJ whole genome shotgun (WGS) entry which is preliminary data.</text>
</comment>
<reference evidence="9" key="1">
    <citation type="journal article" date="2019" name="Int. J. Syst. Evol. Microbiol.">
        <title>The Global Catalogue of Microorganisms (GCM) 10K type strain sequencing project: providing services to taxonomists for standard genome sequencing and annotation.</title>
        <authorList>
            <consortium name="The Broad Institute Genomics Platform"/>
            <consortium name="The Broad Institute Genome Sequencing Center for Infectious Disease"/>
            <person name="Wu L."/>
            <person name="Ma J."/>
        </authorList>
    </citation>
    <scope>NUCLEOTIDE SEQUENCE [LARGE SCALE GENOMIC DNA]</scope>
    <source>
        <strain evidence="9">NBRC 105857</strain>
    </source>
</reference>
<organism evidence="8 9">
    <name type="scientific">Limnobacter litoralis</name>
    <dbReference type="NCBI Taxonomy" id="481366"/>
    <lineage>
        <taxon>Bacteria</taxon>
        <taxon>Pseudomonadati</taxon>
        <taxon>Pseudomonadota</taxon>
        <taxon>Betaproteobacteria</taxon>
        <taxon>Burkholderiales</taxon>
        <taxon>Burkholderiaceae</taxon>
        <taxon>Limnobacter</taxon>
    </lineage>
</organism>
<sequence>MNDKPRFRPAPVLMPQSARKVDRLPERMGGLGLTSERTRAALVQKLKAQGIATQPVLDVIGKVPRHQFVDEAFASRAYEDAALPIGHQQTISRPFTVARFAEYALNGKTRLGNVLEVGAGCGYQAAVFAEFCDRLASIERIEGLYQKARKNLKQAGYTKVKVVHGDGLAGLPEFAPFDVIVVAAAGLEIPSALLKQLKIGGRLIVPVADQRQQVLVTVDRQAENKWHRENRDLVKFVPLVQGISN</sequence>
<dbReference type="PANTHER" id="PTHR11579">
    <property type="entry name" value="PROTEIN-L-ISOASPARTATE O-METHYLTRANSFERASE"/>
    <property type="match status" value="1"/>
</dbReference>
<comment type="subcellular location">
    <subcellularLocation>
        <location evidence="1 7">Cytoplasm</location>
    </subcellularLocation>
</comment>
<evidence type="ECO:0000256" key="7">
    <source>
        <dbReference type="HAMAP-Rule" id="MF_00090"/>
    </source>
</evidence>
<keyword evidence="4 7" id="KW-0489">Methyltransferase</keyword>
<name>A0ABQ5YPU8_9BURK</name>
<dbReference type="InterPro" id="IPR000682">
    <property type="entry name" value="PCMT"/>
</dbReference>
<keyword evidence="6 7" id="KW-0949">S-adenosyl-L-methionine</keyword>
<dbReference type="RefSeq" id="WP_284280253.1">
    <property type="nucleotide sequence ID" value="NZ_BSOJ01000009.1"/>
</dbReference>
<evidence type="ECO:0000313" key="8">
    <source>
        <dbReference type="EMBL" id="GLR25810.1"/>
    </source>
</evidence>
<evidence type="ECO:0000256" key="3">
    <source>
        <dbReference type="ARBA" id="ARBA00022490"/>
    </source>
</evidence>
<dbReference type="PANTHER" id="PTHR11579:SF0">
    <property type="entry name" value="PROTEIN-L-ISOASPARTATE(D-ASPARTATE) O-METHYLTRANSFERASE"/>
    <property type="match status" value="1"/>
</dbReference>
<gene>
    <name evidence="8" type="primary">pcm_2</name>
    <name evidence="7" type="synonym">pcm</name>
    <name evidence="8" type="ORF">GCM10007875_08980</name>
</gene>
<comment type="similarity">
    <text evidence="2 7">Belongs to the methyltransferase superfamily. L-isoaspartyl/D-aspartyl protein methyltransferase family.</text>
</comment>
<dbReference type="PROSITE" id="PS01279">
    <property type="entry name" value="PCMT"/>
    <property type="match status" value="1"/>
</dbReference>
<dbReference type="Gene3D" id="3.40.50.150">
    <property type="entry name" value="Vaccinia Virus protein VP39"/>
    <property type="match status" value="1"/>
</dbReference>
<evidence type="ECO:0000256" key="5">
    <source>
        <dbReference type="ARBA" id="ARBA00022679"/>
    </source>
</evidence>